<dbReference type="EMBL" id="BJTG01000001">
    <property type="protein sequence ID" value="GEJ55479.1"/>
    <property type="molecule type" value="Genomic_DNA"/>
</dbReference>
<accession>A0A7I9VGW1</accession>
<dbReference type="Pfam" id="PF11329">
    <property type="entry name" value="DUF3131"/>
    <property type="match status" value="1"/>
</dbReference>
<keyword evidence="4" id="KW-1185">Reference proteome</keyword>
<comment type="caution">
    <text evidence="3">The sequence shown here is derived from an EMBL/GenBank/DDBJ whole genome shotgun (WGS) entry which is preliminary data.</text>
</comment>
<feature type="domain" description="DUF3131" evidence="2">
    <location>
        <begin position="43"/>
        <end position="407"/>
    </location>
</feature>
<organism evidence="3 4">
    <name type="scientific">Anaeromyxobacter diazotrophicus</name>
    <dbReference type="NCBI Taxonomy" id="2590199"/>
    <lineage>
        <taxon>Bacteria</taxon>
        <taxon>Pseudomonadati</taxon>
        <taxon>Myxococcota</taxon>
        <taxon>Myxococcia</taxon>
        <taxon>Myxococcales</taxon>
        <taxon>Cystobacterineae</taxon>
        <taxon>Anaeromyxobacteraceae</taxon>
        <taxon>Anaeromyxobacter</taxon>
    </lineage>
</organism>
<dbReference type="InterPro" id="IPR021478">
    <property type="entry name" value="DUF3131"/>
</dbReference>
<name>A0A7I9VGW1_9BACT</name>
<evidence type="ECO:0000259" key="2">
    <source>
        <dbReference type="Pfam" id="PF11329"/>
    </source>
</evidence>
<sequence length="665" mass="72349">MTTLAAIALALSAASSAPASSDAAPPPRCDLAAGPPTRAQRDAASLAWRYFERNYQPGTGLVSSVDGYPATTMWDLGSTVFATLSARALDLIQPEEFERRISTLLRTLATMPLFEDELPNKSYDAASGAMTDYANRPAPRGLGFSALDVARLVSSLHALTCLHPEHLAEVERVLRRWRTCNLVGDGQLYGASRDASGAVEHHQEGRLGYEQYGARSLALLGFSLDDIQRFDHLAVEEPVEGIPIARDRRDPARFGARTPVLVEPWALHAIEFGLAGVGATQLRRIYDVQRRRWELTGIPTAVSEDHVDTAPWFVYDAIVEGGVAWRTITPEGQEVPALRSLSTKGAFLLATLYPDDPYSRVLLDAIADARDPERGWYAGVYERGGLNRSLNANTNGVILEAVLYQLLGPLHGTCASCGVRWPPGLAAGDSSGRCVSAVGRAATGAPPVASTVEGGGLVTKHELQPSSSLHLGGSLFSSYRQVDGPAAGAVAQWTPFSYFFLRLGGAVTPLWQGGATRALWGFGYDDWHDNTFSIQVNNWGPIQPYASDVGPRGAQLDLSYKVPRLCAGPVCLSTMAFATVPYVGGPYVGARGYLRFWERWFVFGGMGWVIPNVFPGPAGTPRWRPMFGVGEWDWRPGSIFFQYYNWGPDRSWRNGVFSVGMNWSY</sequence>
<keyword evidence="1" id="KW-0732">Signal</keyword>
<dbReference type="Proteomes" id="UP000503640">
    <property type="component" value="Unassembled WGS sequence"/>
</dbReference>
<evidence type="ECO:0000313" key="3">
    <source>
        <dbReference type="EMBL" id="GEJ55479.1"/>
    </source>
</evidence>
<feature type="chain" id="PRO_5029700114" description="DUF3131 domain-containing protein" evidence="1">
    <location>
        <begin position="20"/>
        <end position="665"/>
    </location>
</feature>
<protein>
    <recommendedName>
        <fullName evidence="2">DUF3131 domain-containing protein</fullName>
    </recommendedName>
</protein>
<gene>
    <name evidence="3" type="ORF">AMYX_02200</name>
</gene>
<evidence type="ECO:0000256" key="1">
    <source>
        <dbReference type="SAM" id="SignalP"/>
    </source>
</evidence>
<dbReference type="Gene3D" id="1.50.10.140">
    <property type="match status" value="1"/>
</dbReference>
<dbReference type="RefSeq" id="WP_176062276.1">
    <property type="nucleotide sequence ID" value="NZ_BJTG01000001.1"/>
</dbReference>
<proteinExistence type="predicted"/>
<dbReference type="AlphaFoldDB" id="A0A7I9VGW1"/>
<feature type="signal peptide" evidence="1">
    <location>
        <begin position="1"/>
        <end position="19"/>
    </location>
</feature>
<reference evidence="4" key="1">
    <citation type="journal article" date="2020" name="Appl. Environ. Microbiol.">
        <title>Diazotrophic Anaeromyxobacter Isolates from Soils.</title>
        <authorList>
            <person name="Masuda Y."/>
            <person name="Yamanaka H."/>
            <person name="Xu Z.X."/>
            <person name="Shiratori Y."/>
            <person name="Aono T."/>
            <person name="Amachi S."/>
            <person name="Senoo K."/>
            <person name="Itoh H."/>
        </authorList>
    </citation>
    <scope>NUCLEOTIDE SEQUENCE [LARGE SCALE GENOMIC DNA]</scope>
    <source>
        <strain evidence="4">R267</strain>
    </source>
</reference>
<evidence type="ECO:0000313" key="4">
    <source>
        <dbReference type="Proteomes" id="UP000503640"/>
    </source>
</evidence>